<name>A0A4Y7SGA7_COPMI</name>
<reference evidence="1 2" key="1">
    <citation type="journal article" date="2019" name="Nat. Ecol. Evol.">
        <title>Megaphylogeny resolves global patterns of mushroom evolution.</title>
        <authorList>
            <person name="Varga T."/>
            <person name="Krizsan K."/>
            <person name="Foldi C."/>
            <person name="Dima B."/>
            <person name="Sanchez-Garcia M."/>
            <person name="Sanchez-Ramirez S."/>
            <person name="Szollosi G.J."/>
            <person name="Szarkandi J.G."/>
            <person name="Papp V."/>
            <person name="Albert L."/>
            <person name="Andreopoulos W."/>
            <person name="Angelini C."/>
            <person name="Antonin V."/>
            <person name="Barry K.W."/>
            <person name="Bougher N.L."/>
            <person name="Buchanan P."/>
            <person name="Buyck B."/>
            <person name="Bense V."/>
            <person name="Catcheside P."/>
            <person name="Chovatia M."/>
            <person name="Cooper J."/>
            <person name="Damon W."/>
            <person name="Desjardin D."/>
            <person name="Finy P."/>
            <person name="Geml J."/>
            <person name="Haridas S."/>
            <person name="Hughes K."/>
            <person name="Justo A."/>
            <person name="Karasinski D."/>
            <person name="Kautmanova I."/>
            <person name="Kiss B."/>
            <person name="Kocsube S."/>
            <person name="Kotiranta H."/>
            <person name="LaButti K.M."/>
            <person name="Lechner B.E."/>
            <person name="Liimatainen K."/>
            <person name="Lipzen A."/>
            <person name="Lukacs Z."/>
            <person name="Mihaltcheva S."/>
            <person name="Morgado L.N."/>
            <person name="Niskanen T."/>
            <person name="Noordeloos M.E."/>
            <person name="Ohm R.A."/>
            <person name="Ortiz-Santana B."/>
            <person name="Ovrebo C."/>
            <person name="Racz N."/>
            <person name="Riley R."/>
            <person name="Savchenko A."/>
            <person name="Shiryaev A."/>
            <person name="Soop K."/>
            <person name="Spirin V."/>
            <person name="Szebenyi C."/>
            <person name="Tomsovsky M."/>
            <person name="Tulloss R.E."/>
            <person name="Uehling J."/>
            <person name="Grigoriev I.V."/>
            <person name="Vagvolgyi C."/>
            <person name="Papp T."/>
            <person name="Martin F.M."/>
            <person name="Miettinen O."/>
            <person name="Hibbett D.S."/>
            <person name="Nagy L.G."/>
        </authorList>
    </citation>
    <scope>NUCLEOTIDE SEQUENCE [LARGE SCALE GENOMIC DNA]</scope>
    <source>
        <strain evidence="1 2">FP101781</strain>
    </source>
</reference>
<dbReference type="Proteomes" id="UP000298030">
    <property type="component" value="Unassembled WGS sequence"/>
</dbReference>
<dbReference type="OrthoDB" id="5599163at2759"/>
<organism evidence="1 2">
    <name type="scientific">Coprinellus micaceus</name>
    <name type="common">Glistening ink-cap mushroom</name>
    <name type="synonym">Coprinus micaceus</name>
    <dbReference type="NCBI Taxonomy" id="71717"/>
    <lineage>
        <taxon>Eukaryota</taxon>
        <taxon>Fungi</taxon>
        <taxon>Dikarya</taxon>
        <taxon>Basidiomycota</taxon>
        <taxon>Agaricomycotina</taxon>
        <taxon>Agaricomycetes</taxon>
        <taxon>Agaricomycetidae</taxon>
        <taxon>Agaricales</taxon>
        <taxon>Agaricineae</taxon>
        <taxon>Psathyrellaceae</taxon>
        <taxon>Coprinellus</taxon>
    </lineage>
</organism>
<evidence type="ECO:0008006" key="3">
    <source>
        <dbReference type="Google" id="ProtNLM"/>
    </source>
</evidence>
<proteinExistence type="predicted"/>
<dbReference type="InterPro" id="IPR043502">
    <property type="entry name" value="DNA/RNA_pol_sf"/>
</dbReference>
<evidence type="ECO:0000313" key="1">
    <source>
        <dbReference type="EMBL" id="TEB20715.1"/>
    </source>
</evidence>
<sequence length="214" mass="24295">MSVVLEAQEYIKNGNEDIATVLLNNTFTFDRDQNVLVYKKVANKIKPVSTTTPNKFKIHRHRPAVDPLTTVPPLPTHAPEFEPGERLTRERLDDLGVLENEFLTKEERKLVAHVLKTHEQVLAFDESHKGRFKMVIFPSVVMPVTEHVPWAVPSLKIAPSMQEDVVRLIKAKVSSGTYEPSTSSYRHQWFCVAKKDGGVRIVHNLGPLNQVTIR</sequence>
<dbReference type="AlphaFoldDB" id="A0A4Y7SGA7"/>
<protein>
    <recommendedName>
        <fullName evidence="3">DNA/RNA polymerase</fullName>
    </recommendedName>
</protein>
<comment type="caution">
    <text evidence="1">The sequence shown here is derived from an EMBL/GenBank/DDBJ whole genome shotgun (WGS) entry which is preliminary data.</text>
</comment>
<dbReference type="Gene3D" id="3.10.10.10">
    <property type="entry name" value="HIV Type 1 Reverse Transcriptase, subunit A, domain 1"/>
    <property type="match status" value="1"/>
</dbReference>
<keyword evidence="2" id="KW-1185">Reference proteome</keyword>
<gene>
    <name evidence="1" type="ORF">FA13DRAFT_1644310</name>
</gene>
<accession>A0A4Y7SGA7</accession>
<evidence type="ECO:0000313" key="2">
    <source>
        <dbReference type="Proteomes" id="UP000298030"/>
    </source>
</evidence>
<dbReference type="STRING" id="71717.A0A4Y7SGA7"/>
<feature type="non-terminal residue" evidence="1">
    <location>
        <position position="214"/>
    </location>
</feature>
<dbReference type="EMBL" id="QPFP01000133">
    <property type="protein sequence ID" value="TEB20715.1"/>
    <property type="molecule type" value="Genomic_DNA"/>
</dbReference>
<dbReference type="SUPFAM" id="SSF56672">
    <property type="entry name" value="DNA/RNA polymerases"/>
    <property type="match status" value="1"/>
</dbReference>